<evidence type="ECO:0000313" key="2">
    <source>
        <dbReference type="Proteomes" id="UP001164746"/>
    </source>
</evidence>
<name>A0ABY7G723_MYAAR</name>
<organism evidence="1 2">
    <name type="scientific">Mya arenaria</name>
    <name type="common">Soft-shell clam</name>
    <dbReference type="NCBI Taxonomy" id="6604"/>
    <lineage>
        <taxon>Eukaryota</taxon>
        <taxon>Metazoa</taxon>
        <taxon>Spiralia</taxon>
        <taxon>Lophotrochozoa</taxon>
        <taxon>Mollusca</taxon>
        <taxon>Bivalvia</taxon>
        <taxon>Autobranchia</taxon>
        <taxon>Heteroconchia</taxon>
        <taxon>Euheterodonta</taxon>
        <taxon>Imparidentia</taxon>
        <taxon>Neoheterodontei</taxon>
        <taxon>Myida</taxon>
        <taxon>Myoidea</taxon>
        <taxon>Myidae</taxon>
        <taxon>Mya</taxon>
    </lineage>
</organism>
<gene>
    <name evidence="1" type="ORF">MAR_002907</name>
</gene>
<accession>A0ABY7G723</accession>
<keyword evidence="2" id="KW-1185">Reference proteome</keyword>
<dbReference type="Proteomes" id="UP001164746">
    <property type="component" value="Chromosome 16"/>
</dbReference>
<evidence type="ECO:0000313" key="1">
    <source>
        <dbReference type="EMBL" id="WAR29339.1"/>
    </source>
</evidence>
<sequence>MRTCVCRMKTQRLKNVIKGWKKGLKN</sequence>
<dbReference type="EMBL" id="CP111027">
    <property type="protein sequence ID" value="WAR29339.1"/>
    <property type="molecule type" value="Genomic_DNA"/>
</dbReference>
<proteinExistence type="predicted"/>
<reference evidence="1" key="1">
    <citation type="submission" date="2022-11" db="EMBL/GenBank/DDBJ databases">
        <title>Centuries of genome instability and evolution in soft-shell clam transmissible cancer (bioRxiv).</title>
        <authorList>
            <person name="Hart S.F.M."/>
            <person name="Yonemitsu M.A."/>
            <person name="Giersch R.M."/>
            <person name="Beal B.F."/>
            <person name="Arriagada G."/>
            <person name="Davis B.W."/>
            <person name="Ostrander E.A."/>
            <person name="Goff S.P."/>
            <person name="Metzger M.J."/>
        </authorList>
    </citation>
    <scope>NUCLEOTIDE SEQUENCE</scope>
    <source>
        <strain evidence="1">MELC-2E11</strain>
        <tissue evidence="1">Siphon/mantle</tissue>
    </source>
</reference>
<protein>
    <submittedName>
        <fullName evidence="1">Uncharacterized protein</fullName>
    </submittedName>
</protein>